<dbReference type="Pfam" id="PF00096">
    <property type="entry name" value="zf-C2H2"/>
    <property type="match status" value="2"/>
</dbReference>
<dbReference type="EMBL" id="BPLQ01004584">
    <property type="protein sequence ID" value="GIY09131.1"/>
    <property type="molecule type" value="Genomic_DNA"/>
</dbReference>
<protein>
    <recommendedName>
        <fullName evidence="7">C2H2-type domain-containing protein</fullName>
    </recommendedName>
</protein>
<keyword evidence="4" id="KW-0862">Zinc</keyword>
<keyword evidence="2" id="KW-0677">Repeat</keyword>
<keyword evidence="3 6" id="KW-0863">Zinc-finger</keyword>
<sequence length="130" mass="14803">MVLISQMNRLPGNNSLSKVKMKEKFQDVCDVGSSCVRISKSLKRHQCPFCFYSSTNATHVKDHVLTHTGERPYRCASCDKGFTRKSSLKSHILLLHTIKPKVKCPLCDASYTQQHDLRSHMSFIHSGEQH</sequence>
<gene>
    <name evidence="8" type="ORF">CDAR_534981</name>
</gene>
<evidence type="ECO:0000256" key="1">
    <source>
        <dbReference type="ARBA" id="ARBA00022723"/>
    </source>
</evidence>
<evidence type="ECO:0000256" key="2">
    <source>
        <dbReference type="ARBA" id="ARBA00022737"/>
    </source>
</evidence>
<dbReference type="GO" id="GO:0045893">
    <property type="term" value="P:positive regulation of DNA-templated transcription"/>
    <property type="evidence" value="ECO:0007669"/>
    <property type="project" value="UniProtKB-ARBA"/>
</dbReference>
<evidence type="ECO:0000259" key="7">
    <source>
        <dbReference type="PROSITE" id="PS50157"/>
    </source>
</evidence>
<feature type="domain" description="C2H2-type" evidence="7">
    <location>
        <begin position="102"/>
        <end position="130"/>
    </location>
</feature>
<dbReference type="PROSITE" id="PS00028">
    <property type="entry name" value="ZINC_FINGER_C2H2_1"/>
    <property type="match status" value="2"/>
</dbReference>
<evidence type="ECO:0000313" key="8">
    <source>
        <dbReference type="EMBL" id="GIY09131.1"/>
    </source>
</evidence>
<name>A0AAV4QM15_9ARAC</name>
<keyword evidence="5" id="KW-0539">Nucleus</keyword>
<evidence type="ECO:0000256" key="4">
    <source>
        <dbReference type="ARBA" id="ARBA00022833"/>
    </source>
</evidence>
<dbReference type="Gene3D" id="3.30.160.60">
    <property type="entry name" value="Classic Zinc Finger"/>
    <property type="match status" value="3"/>
</dbReference>
<dbReference type="PROSITE" id="PS50157">
    <property type="entry name" value="ZINC_FINGER_C2H2_2"/>
    <property type="match status" value="3"/>
</dbReference>
<dbReference type="GO" id="GO:0000978">
    <property type="term" value="F:RNA polymerase II cis-regulatory region sequence-specific DNA binding"/>
    <property type="evidence" value="ECO:0007669"/>
    <property type="project" value="TreeGrafter"/>
</dbReference>
<evidence type="ECO:0000313" key="9">
    <source>
        <dbReference type="Proteomes" id="UP001054837"/>
    </source>
</evidence>
<dbReference type="InterPro" id="IPR036236">
    <property type="entry name" value="Znf_C2H2_sf"/>
</dbReference>
<comment type="caution">
    <text evidence="8">The sequence shown here is derived from an EMBL/GenBank/DDBJ whole genome shotgun (WGS) entry which is preliminary data.</text>
</comment>
<evidence type="ECO:0000256" key="6">
    <source>
        <dbReference type="PROSITE-ProRule" id="PRU00042"/>
    </source>
</evidence>
<feature type="domain" description="C2H2-type" evidence="7">
    <location>
        <begin position="45"/>
        <end position="72"/>
    </location>
</feature>
<organism evidence="8 9">
    <name type="scientific">Caerostris darwini</name>
    <dbReference type="NCBI Taxonomy" id="1538125"/>
    <lineage>
        <taxon>Eukaryota</taxon>
        <taxon>Metazoa</taxon>
        <taxon>Ecdysozoa</taxon>
        <taxon>Arthropoda</taxon>
        <taxon>Chelicerata</taxon>
        <taxon>Arachnida</taxon>
        <taxon>Araneae</taxon>
        <taxon>Araneomorphae</taxon>
        <taxon>Entelegynae</taxon>
        <taxon>Araneoidea</taxon>
        <taxon>Araneidae</taxon>
        <taxon>Caerostris</taxon>
    </lineage>
</organism>
<dbReference type="PANTHER" id="PTHR23235">
    <property type="entry name" value="KRUEPPEL-LIKE TRANSCRIPTION FACTOR"/>
    <property type="match status" value="1"/>
</dbReference>
<dbReference type="SMART" id="SM00355">
    <property type="entry name" value="ZnF_C2H2"/>
    <property type="match status" value="3"/>
</dbReference>
<evidence type="ECO:0000256" key="5">
    <source>
        <dbReference type="ARBA" id="ARBA00023242"/>
    </source>
</evidence>
<dbReference type="InterPro" id="IPR013087">
    <property type="entry name" value="Znf_C2H2_type"/>
</dbReference>
<proteinExistence type="predicted"/>
<feature type="domain" description="C2H2-type" evidence="7">
    <location>
        <begin position="73"/>
        <end position="101"/>
    </location>
</feature>
<dbReference type="GO" id="GO:0008270">
    <property type="term" value="F:zinc ion binding"/>
    <property type="evidence" value="ECO:0007669"/>
    <property type="project" value="UniProtKB-KW"/>
</dbReference>
<accession>A0AAV4QM15</accession>
<reference evidence="8 9" key="1">
    <citation type="submission" date="2021-06" db="EMBL/GenBank/DDBJ databases">
        <title>Caerostris darwini draft genome.</title>
        <authorList>
            <person name="Kono N."/>
            <person name="Arakawa K."/>
        </authorList>
    </citation>
    <scope>NUCLEOTIDE SEQUENCE [LARGE SCALE GENOMIC DNA]</scope>
</reference>
<evidence type="ECO:0000256" key="3">
    <source>
        <dbReference type="ARBA" id="ARBA00022771"/>
    </source>
</evidence>
<keyword evidence="1" id="KW-0479">Metal-binding</keyword>
<keyword evidence="9" id="KW-1185">Reference proteome</keyword>
<dbReference type="GO" id="GO:0005694">
    <property type="term" value="C:chromosome"/>
    <property type="evidence" value="ECO:0007669"/>
    <property type="project" value="UniProtKB-ARBA"/>
</dbReference>
<dbReference type="GO" id="GO:0000981">
    <property type="term" value="F:DNA-binding transcription factor activity, RNA polymerase II-specific"/>
    <property type="evidence" value="ECO:0007669"/>
    <property type="project" value="TreeGrafter"/>
</dbReference>
<dbReference type="AlphaFoldDB" id="A0AAV4QM15"/>
<dbReference type="FunFam" id="3.30.160.60:FF:001732">
    <property type="entry name" value="Zgc:162936"/>
    <property type="match status" value="1"/>
</dbReference>
<dbReference type="Proteomes" id="UP001054837">
    <property type="component" value="Unassembled WGS sequence"/>
</dbReference>
<dbReference type="SUPFAM" id="SSF57667">
    <property type="entry name" value="beta-beta-alpha zinc fingers"/>
    <property type="match status" value="2"/>
</dbReference>
<dbReference type="PANTHER" id="PTHR23235:SF142">
    <property type="entry name" value="ZINC FINGER PROTEIN 384"/>
    <property type="match status" value="1"/>
</dbReference>